<organism evidence="1 2">
    <name type="scientific">Caulobacter segnis</name>
    <dbReference type="NCBI Taxonomy" id="88688"/>
    <lineage>
        <taxon>Bacteria</taxon>
        <taxon>Pseudomonadati</taxon>
        <taxon>Pseudomonadota</taxon>
        <taxon>Alphaproteobacteria</taxon>
        <taxon>Caulobacterales</taxon>
        <taxon>Caulobacteraceae</taxon>
        <taxon>Caulobacter</taxon>
    </lineage>
</organism>
<reference evidence="1 2" key="1">
    <citation type="submission" date="2017-08" db="EMBL/GenBank/DDBJ databases">
        <title>Infants hospitalized years apart are colonized by the same room-sourced microbial strains.</title>
        <authorList>
            <person name="Brooks B."/>
            <person name="Olm M.R."/>
            <person name="Firek B.A."/>
            <person name="Baker R."/>
            <person name="Thomas B.C."/>
            <person name="Morowitz M.J."/>
            <person name="Banfield J.F."/>
        </authorList>
    </citation>
    <scope>NUCLEOTIDE SEQUENCE [LARGE SCALE GENOMIC DNA]</scope>
    <source>
        <strain evidence="1">S2_003_000_R2_4</strain>
    </source>
</reference>
<name>A0A2W5VAX5_9CAUL</name>
<dbReference type="AlphaFoldDB" id="A0A2W5VAX5"/>
<evidence type="ECO:0000313" key="1">
    <source>
        <dbReference type="EMBL" id="PZR34983.1"/>
    </source>
</evidence>
<gene>
    <name evidence="1" type="ORF">DI526_08670</name>
</gene>
<dbReference type="Proteomes" id="UP000249393">
    <property type="component" value="Unassembled WGS sequence"/>
</dbReference>
<comment type="caution">
    <text evidence="1">The sequence shown here is derived from an EMBL/GenBank/DDBJ whole genome shotgun (WGS) entry which is preliminary data.</text>
</comment>
<evidence type="ECO:0008006" key="3">
    <source>
        <dbReference type="Google" id="ProtNLM"/>
    </source>
</evidence>
<evidence type="ECO:0000313" key="2">
    <source>
        <dbReference type="Proteomes" id="UP000249393"/>
    </source>
</evidence>
<sequence length="87" mass="9371">MTILRDDIAAFEKMRAELEATHAKEWVVIHGGELQGVFSDFEEAATLAVDRFGSGACLIRQIGAPDAIQLPGGMIFTPSHALSTSRV</sequence>
<proteinExistence type="predicted"/>
<accession>A0A2W5VAX5</accession>
<dbReference type="RefSeq" id="WP_304276606.1">
    <property type="nucleotide sequence ID" value="NZ_QFQZ01000020.1"/>
</dbReference>
<dbReference type="EMBL" id="QFQZ01000020">
    <property type="protein sequence ID" value="PZR34983.1"/>
    <property type="molecule type" value="Genomic_DNA"/>
</dbReference>
<protein>
    <recommendedName>
        <fullName evidence="3">DUF5678 domain-containing protein</fullName>
    </recommendedName>
</protein>